<gene>
    <name evidence="9" type="ORF">As57867_022204</name>
</gene>
<dbReference type="OrthoDB" id="78973at2759"/>
<dbReference type="Pfam" id="PF00498">
    <property type="entry name" value="FHA"/>
    <property type="match status" value="1"/>
</dbReference>
<dbReference type="InterPro" id="IPR027417">
    <property type="entry name" value="P-loop_NTPase"/>
</dbReference>
<protein>
    <recommendedName>
        <fullName evidence="8">Kinesin motor domain-containing protein</fullName>
    </recommendedName>
</protein>
<feature type="region of interest" description="Disordered" evidence="7">
    <location>
        <begin position="39"/>
        <end position="91"/>
    </location>
</feature>
<dbReference type="PROSITE" id="PS50067">
    <property type="entry name" value="KINESIN_MOTOR_2"/>
    <property type="match status" value="1"/>
</dbReference>
<dbReference type="SUPFAM" id="SSF52540">
    <property type="entry name" value="P-loop containing nucleoside triphosphate hydrolases"/>
    <property type="match status" value="1"/>
</dbReference>
<evidence type="ECO:0000313" key="9">
    <source>
        <dbReference type="EMBL" id="KAF0685901.1"/>
    </source>
</evidence>
<dbReference type="PROSITE" id="PS00411">
    <property type="entry name" value="KINESIN_MOTOR_1"/>
    <property type="match status" value="1"/>
</dbReference>
<sequence length="1062" mass="117252">MSEDEDPLSAVVTAVRVRPMSDDERKAGCRLIVSMQGTQTTITDPAGLSPTAVSSTYRRQQQQQQQQHASSSSSTSPAKVSPLKRPSLSSESKAKMWKQTFTYDHSFWSCTADHPQYADQRHVYDSVGTHMLATAWSGLNCSLFAYGQTGAGKSFSMMGKSKGNHRDARGLIPRICQGLFDSIQTKSTAEMTRCTVKMSFVEIYNERVYDLLNPQVKESLKVREHPEKGTYVEHVSNLVVTSSHDIQYLLAEGSKTRTVASTHMNQMSSRSHAILTLTLHWVDAKSSQPRASKLCMVDLAGSERTDLASGDRLREAASINKSLSALGDVINALASNATTTSNFVQYRNSVLTRLLKDSLSGSSRLIMLAAISPCCIHYDETLSTLKYVDRAKLALLHAAAPHVMDDPATSTDDALVQLRMELTVLRSQLRLAQQGQRSHAIVSADEIPPLPEEQESVSGGKRRQRSQHSSCMHVSVPHLVNLNQDPRFTERIVYCVEEGITTVGAGDADLVPDILLDGHDVLPLHGVIHCTNGNISIRPAASASVFLNGKAIQDATMLDHGARLMLGSHHVFRFDQPHTEAHVGGIDWSFAHNELLEGLLPLQMEHRMGGENAMPATIWPRDAIAAGEMAPDPRVERAKPEMAEAWTQSEADDRRGDDPCHGDDGNVSKSSPDANDVREPRIRAPKTETLDACCQTTTIASCRMVTAATQYHFDSGIQFDENEKIILERKIAKLKLLLKKKDKQLKRETTAAAQPVILPPPPVVEPLPPPRPPTPPIEHTQAIDPATLDRLVQIQSILSSVLGSAAPPIPLHSTLTECVDVVEVLSLAVQDLWTTRPTSSKPLEWLFQELSSECHQQIFMWAQAQTLQLASAAKVIAGLESRFTSLCCTLNEQCTQETSQFEKTFAAQEAKHDALMAAQEARMTTATSTHQESYLALEETMAMRADAARQNQEATQREWVDKIEQLQATHVQELTAMSVHAALEDDKVRLEMTEWETKCASLVAEAEMVLCETRAMHAKDLRDQQDAVALQLYNLELQRMAQEETFLAAAESFVRSTDETMR</sequence>
<feature type="compositionally biased region" description="Basic and acidic residues" evidence="7">
    <location>
        <begin position="633"/>
        <end position="642"/>
    </location>
</feature>
<dbReference type="PRINTS" id="PR00380">
    <property type="entry name" value="KINESINHEAVY"/>
</dbReference>
<evidence type="ECO:0000259" key="8">
    <source>
        <dbReference type="PROSITE" id="PS50067"/>
    </source>
</evidence>
<feature type="compositionally biased region" description="Basic and acidic residues" evidence="7">
    <location>
        <begin position="675"/>
        <end position="684"/>
    </location>
</feature>
<dbReference type="InterPro" id="IPR008984">
    <property type="entry name" value="SMAD_FHA_dom_sf"/>
</dbReference>
<feature type="binding site" evidence="5">
    <location>
        <begin position="147"/>
        <end position="154"/>
    </location>
    <ligand>
        <name>ATP</name>
        <dbReference type="ChEBI" id="CHEBI:30616"/>
    </ligand>
</feature>
<evidence type="ECO:0000256" key="4">
    <source>
        <dbReference type="ARBA" id="ARBA00023175"/>
    </source>
</evidence>
<dbReference type="GO" id="GO:0008017">
    <property type="term" value="F:microtubule binding"/>
    <property type="evidence" value="ECO:0007669"/>
    <property type="project" value="InterPro"/>
</dbReference>
<dbReference type="Gene3D" id="3.40.850.10">
    <property type="entry name" value="Kinesin motor domain"/>
    <property type="match status" value="1"/>
</dbReference>
<dbReference type="InterPro" id="IPR001752">
    <property type="entry name" value="Kinesin_motor_dom"/>
</dbReference>
<dbReference type="SMART" id="SM00129">
    <property type="entry name" value="KISc"/>
    <property type="match status" value="1"/>
</dbReference>
<keyword evidence="3 6" id="KW-0175">Coiled coil</keyword>
<evidence type="ECO:0000256" key="2">
    <source>
        <dbReference type="ARBA" id="ARBA00022840"/>
    </source>
</evidence>
<dbReference type="InterPro" id="IPR019821">
    <property type="entry name" value="Kinesin_motor_CS"/>
</dbReference>
<name>A0A6A4XRJ2_9STRA</name>
<feature type="non-terminal residue" evidence="9">
    <location>
        <position position="1062"/>
    </location>
</feature>
<evidence type="ECO:0000256" key="3">
    <source>
        <dbReference type="ARBA" id="ARBA00023054"/>
    </source>
</evidence>
<dbReference type="EMBL" id="VJMH01007027">
    <property type="protein sequence ID" value="KAF0685901.1"/>
    <property type="molecule type" value="Genomic_DNA"/>
</dbReference>
<dbReference type="SUPFAM" id="SSF49879">
    <property type="entry name" value="SMAD/FHA domain"/>
    <property type="match status" value="1"/>
</dbReference>
<feature type="compositionally biased region" description="Basic and acidic residues" evidence="7">
    <location>
        <begin position="651"/>
        <end position="666"/>
    </location>
</feature>
<feature type="domain" description="Kinesin motor" evidence="8">
    <location>
        <begin position="10"/>
        <end position="394"/>
    </location>
</feature>
<accession>A0A6A4XRJ2</accession>
<reference evidence="9" key="1">
    <citation type="submission" date="2019-06" db="EMBL/GenBank/DDBJ databases">
        <title>Genomics analysis of Aphanomyces spp. identifies a new class of oomycete effector associated with host adaptation.</title>
        <authorList>
            <person name="Gaulin E."/>
        </authorList>
    </citation>
    <scope>NUCLEOTIDE SEQUENCE</scope>
    <source>
        <strain evidence="9">CBS 578.67</strain>
    </source>
</reference>
<dbReference type="InterPro" id="IPR036961">
    <property type="entry name" value="Kinesin_motor_dom_sf"/>
</dbReference>
<dbReference type="InterPro" id="IPR000253">
    <property type="entry name" value="FHA_dom"/>
</dbReference>
<dbReference type="Gene3D" id="2.60.200.20">
    <property type="match status" value="1"/>
</dbReference>
<feature type="region of interest" description="Disordered" evidence="7">
    <location>
        <begin position="440"/>
        <end position="470"/>
    </location>
</feature>
<organism evidence="9">
    <name type="scientific">Aphanomyces stellatus</name>
    <dbReference type="NCBI Taxonomy" id="120398"/>
    <lineage>
        <taxon>Eukaryota</taxon>
        <taxon>Sar</taxon>
        <taxon>Stramenopiles</taxon>
        <taxon>Oomycota</taxon>
        <taxon>Saprolegniomycetes</taxon>
        <taxon>Saprolegniales</taxon>
        <taxon>Verrucalvaceae</taxon>
        <taxon>Aphanomyces</taxon>
    </lineage>
</organism>
<keyword evidence="1 5" id="KW-0547">Nucleotide-binding</keyword>
<evidence type="ECO:0000256" key="7">
    <source>
        <dbReference type="SAM" id="MobiDB-lite"/>
    </source>
</evidence>
<feature type="region of interest" description="Disordered" evidence="7">
    <location>
        <begin position="633"/>
        <end position="684"/>
    </location>
</feature>
<dbReference type="AlphaFoldDB" id="A0A6A4XRJ2"/>
<dbReference type="PANTHER" id="PTHR47117">
    <property type="entry name" value="STAR-RELATED LIPID TRANSFER PROTEIN 9"/>
    <property type="match status" value="1"/>
</dbReference>
<dbReference type="GO" id="GO:0005524">
    <property type="term" value="F:ATP binding"/>
    <property type="evidence" value="ECO:0007669"/>
    <property type="project" value="UniProtKB-UniRule"/>
</dbReference>
<evidence type="ECO:0000256" key="6">
    <source>
        <dbReference type="SAM" id="Coils"/>
    </source>
</evidence>
<comment type="caution">
    <text evidence="9">The sequence shown here is derived from an EMBL/GenBank/DDBJ whole genome shotgun (WGS) entry which is preliminary data.</text>
</comment>
<dbReference type="GO" id="GO:0003777">
    <property type="term" value="F:microtubule motor activity"/>
    <property type="evidence" value="ECO:0007669"/>
    <property type="project" value="InterPro"/>
</dbReference>
<evidence type="ECO:0000256" key="5">
    <source>
        <dbReference type="PROSITE-ProRule" id="PRU00283"/>
    </source>
</evidence>
<feature type="compositionally biased region" description="Low complexity" evidence="7">
    <location>
        <begin position="54"/>
        <end position="76"/>
    </location>
</feature>
<dbReference type="GO" id="GO:0007018">
    <property type="term" value="P:microtubule-based movement"/>
    <property type="evidence" value="ECO:0007669"/>
    <property type="project" value="InterPro"/>
</dbReference>
<keyword evidence="4 5" id="KW-0505">Motor protein</keyword>
<feature type="coiled-coil region" evidence="6">
    <location>
        <begin position="937"/>
        <end position="969"/>
    </location>
</feature>
<evidence type="ECO:0000256" key="1">
    <source>
        <dbReference type="ARBA" id="ARBA00022741"/>
    </source>
</evidence>
<keyword evidence="2 5" id="KW-0067">ATP-binding</keyword>
<proteinExistence type="inferred from homology"/>
<dbReference type="Pfam" id="PF00225">
    <property type="entry name" value="Kinesin"/>
    <property type="match status" value="1"/>
</dbReference>
<comment type="similarity">
    <text evidence="5">Belongs to the TRAFAC class myosin-kinesin ATPase superfamily. Kinesin family.</text>
</comment>